<evidence type="ECO:0000313" key="1">
    <source>
        <dbReference type="EMBL" id="GFP93376.1"/>
    </source>
</evidence>
<dbReference type="AlphaFoldDB" id="A0A830C2R4"/>
<dbReference type="Proteomes" id="UP000653305">
    <property type="component" value="Unassembled WGS sequence"/>
</dbReference>
<sequence>MEVGIMDLGGSERASVSRGDRISPWMESVVPVASSWFVLILIEQRLKSLLNQSLL</sequence>
<comment type="caution">
    <text evidence="1">The sequence shown here is derived from an EMBL/GenBank/DDBJ whole genome shotgun (WGS) entry which is preliminary data.</text>
</comment>
<proteinExistence type="predicted"/>
<organism evidence="1 2">
    <name type="scientific">Phtheirospermum japonicum</name>
    <dbReference type="NCBI Taxonomy" id="374723"/>
    <lineage>
        <taxon>Eukaryota</taxon>
        <taxon>Viridiplantae</taxon>
        <taxon>Streptophyta</taxon>
        <taxon>Embryophyta</taxon>
        <taxon>Tracheophyta</taxon>
        <taxon>Spermatophyta</taxon>
        <taxon>Magnoliopsida</taxon>
        <taxon>eudicotyledons</taxon>
        <taxon>Gunneridae</taxon>
        <taxon>Pentapetalae</taxon>
        <taxon>asterids</taxon>
        <taxon>lamiids</taxon>
        <taxon>Lamiales</taxon>
        <taxon>Orobanchaceae</taxon>
        <taxon>Orobanchaceae incertae sedis</taxon>
        <taxon>Phtheirospermum</taxon>
    </lineage>
</organism>
<reference evidence="1" key="1">
    <citation type="submission" date="2020-07" db="EMBL/GenBank/DDBJ databases">
        <title>Ethylene signaling mediates host invasion by parasitic plants.</title>
        <authorList>
            <person name="Yoshida S."/>
        </authorList>
    </citation>
    <scope>NUCLEOTIDE SEQUENCE</scope>
    <source>
        <strain evidence="1">Okayama</strain>
    </source>
</reference>
<dbReference type="EMBL" id="BMAC01000312">
    <property type="protein sequence ID" value="GFP93376.1"/>
    <property type="molecule type" value="Genomic_DNA"/>
</dbReference>
<name>A0A830C2R4_9LAMI</name>
<keyword evidence="2" id="KW-1185">Reference proteome</keyword>
<evidence type="ECO:0000313" key="2">
    <source>
        <dbReference type="Proteomes" id="UP000653305"/>
    </source>
</evidence>
<gene>
    <name evidence="1" type="ORF">PHJA_001482000</name>
</gene>
<protein>
    <submittedName>
        <fullName evidence="1">Proteinaceous RNase p 2</fullName>
    </submittedName>
</protein>
<accession>A0A830C2R4</accession>